<gene>
    <name evidence="2" type="ORF">T11_1016</name>
</gene>
<evidence type="ECO:0000256" key="1">
    <source>
        <dbReference type="SAM" id="MobiDB-lite"/>
    </source>
</evidence>
<dbReference type="AlphaFoldDB" id="A0A0V1GTA7"/>
<evidence type="ECO:0000313" key="2">
    <source>
        <dbReference type="EMBL" id="KRZ01441.1"/>
    </source>
</evidence>
<evidence type="ECO:0000313" key="3">
    <source>
        <dbReference type="Proteomes" id="UP000055024"/>
    </source>
</evidence>
<organism evidence="2 3">
    <name type="scientific">Trichinella zimbabwensis</name>
    <dbReference type="NCBI Taxonomy" id="268475"/>
    <lineage>
        <taxon>Eukaryota</taxon>
        <taxon>Metazoa</taxon>
        <taxon>Ecdysozoa</taxon>
        <taxon>Nematoda</taxon>
        <taxon>Enoplea</taxon>
        <taxon>Dorylaimia</taxon>
        <taxon>Trichinellida</taxon>
        <taxon>Trichinellidae</taxon>
        <taxon>Trichinella</taxon>
    </lineage>
</organism>
<dbReference type="STRING" id="268475.A0A0V1GTA7"/>
<protein>
    <submittedName>
        <fullName evidence="2">Uncharacterized protein</fullName>
    </submittedName>
</protein>
<keyword evidence="3" id="KW-1185">Reference proteome</keyword>
<feature type="region of interest" description="Disordered" evidence="1">
    <location>
        <begin position="1"/>
        <end position="194"/>
    </location>
</feature>
<accession>A0A0V1GTA7</accession>
<sequence>MEEAPRRTLSASTPRHPPLVRTSPPRRAKRRGGSGDARAERAPPRPPEAWRRTRRSREKPLPPLQPAVPDGRAEDGDPTVRHRAAVAAAAADPPPPPLRLGQGRRARGCGGRRRQAAVATARGSHTQGERRKGKEKRTVLGRRRRRRSPPQPPHGRSGDRAGAEATAPVTPGRATRSRASERACDGKARRDKPLCRGLTFNRSQRGSCSATYETPTQKQVVYEWFSARFHTNVRST</sequence>
<proteinExistence type="predicted"/>
<dbReference type="Proteomes" id="UP000055024">
    <property type="component" value="Unassembled WGS sequence"/>
</dbReference>
<feature type="compositionally biased region" description="Basic and acidic residues" evidence="1">
    <location>
        <begin position="127"/>
        <end position="138"/>
    </location>
</feature>
<dbReference type="OrthoDB" id="8926682at2759"/>
<feature type="compositionally biased region" description="Basic residues" evidence="1">
    <location>
        <begin position="139"/>
        <end position="148"/>
    </location>
</feature>
<dbReference type="EMBL" id="JYDP01000288">
    <property type="protein sequence ID" value="KRZ01441.1"/>
    <property type="molecule type" value="Genomic_DNA"/>
</dbReference>
<name>A0A0V1GTA7_9BILA</name>
<feature type="compositionally biased region" description="Basic and acidic residues" evidence="1">
    <location>
        <begin position="71"/>
        <end position="80"/>
    </location>
</feature>
<feature type="compositionally biased region" description="Basic and acidic residues" evidence="1">
    <location>
        <begin position="37"/>
        <end position="51"/>
    </location>
</feature>
<comment type="caution">
    <text evidence="2">The sequence shown here is derived from an EMBL/GenBank/DDBJ whole genome shotgun (WGS) entry which is preliminary data.</text>
</comment>
<feature type="compositionally biased region" description="Basic residues" evidence="1">
    <location>
        <begin position="102"/>
        <end position="115"/>
    </location>
</feature>
<reference evidence="2 3" key="1">
    <citation type="submission" date="2015-01" db="EMBL/GenBank/DDBJ databases">
        <title>Evolution of Trichinella species and genotypes.</title>
        <authorList>
            <person name="Korhonen P.K."/>
            <person name="Edoardo P."/>
            <person name="Giuseppe L.R."/>
            <person name="Gasser R.B."/>
        </authorList>
    </citation>
    <scope>NUCLEOTIDE SEQUENCE [LARGE SCALE GENOMIC DNA]</scope>
    <source>
        <strain evidence="2">ISS1029</strain>
    </source>
</reference>
<feature type="compositionally biased region" description="Basic and acidic residues" evidence="1">
    <location>
        <begin position="178"/>
        <end position="194"/>
    </location>
</feature>